<feature type="domain" description="Copper amine oxidase-like N-terminal" evidence="2">
    <location>
        <begin position="423"/>
        <end position="523"/>
    </location>
</feature>
<dbReference type="Pfam" id="PF07833">
    <property type="entry name" value="Cu_amine_oxidN1"/>
    <property type="match status" value="1"/>
</dbReference>
<dbReference type="AlphaFoldDB" id="C8W6F8"/>
<feature type="signal peptide" evidence="1">
    <location>
        <begin position="1"/>
        <end position="25"/>
    </location>
</feature>
<dbReference type="RefSeq" id="WP_015756962.1">
    <property type="nucleotide sequence ID" value="NC_013216.1"/>
</dbReference>
<dbReference type="InterPro" id="IPR036582">
    <property type="entry name" value="Mao_N_sf"/>
</dbReference>
<gene>
    <name evidence="3" type="ordered locus">Dtox_1371</name>
</gene>
<evidence type="ECO:0000313" key="4">
    <source>
        <dbReference type="Proteomes" id="UP000002217"/>
    </source>
</evidence>
<dbReference type="Gene3D" id="3.30.457.10">
    <property type="entry name" value="Copper amine oxidase-like, N-terminal domain"/>
    <property type="match status" value="1"/>
</dbReference>
<accession>C8W6F8</accession>
<evidence type="ECO:0000256" key="1">
    <source>
        <dbReference type="SAM" id="SignalP"/>
    </source>
</evidence>
<dbReference type="KEGG" id="dae:Dtox_1371"/>
<feature type="chain" id="PRO_5002993610" evidence="1">
    <location>
        <begin position="26"/>
        <end position="531"/>
    </location>
</feature>
<dbReference type="Proteomes" id="UP000002217">
    <property type="component" value="Chromosome"/>
</dbReference>
<name>C8W6F8_DESAS</name>
<evidence type="ECO:0000259" key="2">
    <source>
        <dbReference type="Pfam" id="PF07833"/>
    </source>
</evidence>
<dbReference type="OrthoDB" id="1786461at2"/>
<dbReference type="eggNOG" id="COG0860">
    <property type="taxonomic scope" value="Bacteria"/>
</dbReference>
<keyword evidence="1" id="KW-0732">Signal</keyword>
<keyword evidence="4" id="KW-1185">Reference proteome</keyword>
<sequence>MKVKPFIIIFLSLLLCFSAVFSSSAALLSAKDLLIDKINNYKLPFNKDFYNKTSSDISLEINKFNGTVKEQAGDYTGSKIAFNVQLDEPNKAIKLNYDANIQKNSCKGDIYLTEDRIIFSKDIISLIKNFNIDELDSFPLLEQGPDYLYMISGQLKPVWEQMQSYQSQKLPVEYQDFMLFIVEAIPDKYINQSSGEITIKLDQSGFEDVLYCLVTKVFNEKERFADIIYKINKYTFEAQGLNPEAARNLIISGFAEISPPTREEIHAIGSFLDVSLLYSCSLQTYGTGNFEINMAIKAPDQSVKGSIDILSKSVTNKDNYDGSYLIKINFEDDKRKTLDGSVSGAFNYKASSATSDMKLDLTAKDNAAGEVYFDIGATIKSKDKINQALQIKVPELNTSNSINITDIMPAPGKTNQQVKDIFIDGKRIDCPVNPKIAEKGIMLPVRIISEALGYQVNWIEPNEISITGKNKVITLFVNQKTYTVNGQEKELEMAPYVENNSTMVLMDFISQELGVSINLSGGNLYIIKAQE</sequence>
<dbReference type="EMBL" id="CP001720">
    <property type="protein sequence ID" value="ACV62247.1"/>
    <property type="molecule type" value="Genomic_DNA"/>
</dbReference>
<reference evidence="3 4" key="1">
    <citation type="journal article" date="2009" name="Stand. Genomic Sci.">
        <title>Complete genome sequence of Desulfotomaculum acetoxidans type strain (5575).</title>
        <authorList>
            <person name="Spring S."/>
            <person name="Lapidus A."/>
            <person name="Schroder M."/>
            <person name="Gleim D."/>
            <person name="Sims D."/>
            <person name="Meincke L."/>
            <person name="Glavina Del Rio T."/>
            <person name="Tice H."/>
            <person name="Copeland A."/>
            <person name="Cheng J.F."/>
            <person name="Lucas S."/>
            <person name="Chen F."/>
            <person name="Nolan M."/>
            <person name="Bruce D."/>
            <person name="Goodwin L."/>
            <person name="Pitluck S."/>
            <person name="Ivanova N."/>
            <person name="Mavromatis K."/>
            <person name="Mikhailova N."/>
            <person name="Pati A."/>
            <person name="Chen A."/>
            <person name="Palaniappan K."/>
            <person name="Land M."/>
            <person name="Hauser L."/>
            <person name="Chang Y.J."/>
            <person name="Jeffries C.D."/>
            <person name="Chain P."/>
            <person name="Saunders E."/>
            <person name="Brettin T."/>
            <person name="Detter J.C."/>
            <person name="Goker M."/>
            <person name="Bristow J."/>
            <person name="Eisen J.A."/>
            <person name="Markowitz V."/>
            <person name="Hugenholtz P."/>
            <person name="Kyrpides N.C."/>
            <person name="Klenk H.P."/>
            <person name="Han C."/>
        </authorList>
    </citation>
    <scope>NUCLEOTIDE SEQUENCE [LARGE SCALE GENOMIC DNA]</scope>
    <source>
        <strain evidence="4">ATCC 49208 / DSM 771 / VKM B-1644</strain>
    </source>
</reference>
<dbReference type="HOGENOM" id="CLU_037609_0_0_9"/>
<protein>
    <submittedName>
        <fullName evidence="3">Copper amine oxidase domain protein</fullName>
    </submittedName>
</protein>
<dbReference type="SUPFAM" id="SSF55383">
    <property type="entry name" value="Copper amine oxidase, domain N"/>
    <property type="match status" value="1"/>
</dbReference>
<dbReference type="STRING" id="485916.Dtox_1371"/>
<dbReference type="InterPro" id="IPR012854">
    <property type="entry name" value="Cu_amine_oxidase-like_N"/>
</dbReference>
<evidence type="ECO:0000313" key="3">
    <source>
        <dbReference type="EMBL" id="ACV62247.1"/>
    </source>
</evidence>
<proteinExistence type="predicted"/>
<organism evidence="3 4">
    <name type="scientific">Desulfofarcimen acetoxidans (strain ATCC 49208 / DSM 771 / KCTC 5769 / VKM B-1644 / 5575)</name>
    <name type="common">Desulfotomaculum acetoxidans</name>
    <dbReference type="NCBI Taxonomy" id="485916"/>
    <lineage>
        <taxon>Bacteria</taxon>
        <taxon>Bacillati</taxon>
        <taxon>Bacillota</taxon>
        <taxon>Clostridia</taxon>
        <taxon>Eubacteriales</taxon>
        <taxon>Peptococcaceae</taxon>
        <taxon>Desulfofarcimen</taxon>
    </lineage>
</organism>